<proteinExistence type="predicted"/>
<reference evidence="3 4" key="1">
    <citation type="journal article" date="2016" name="Nat. Commun.">
        <title>Thousands of microbial genomes shed light on interconnected biogeochemical processes in an aquifer system.</title>
        <authorList>
            <person name="Anantharaman K."/>
            <person name="Brown C.T."/>
            <person name="Hug L.A."/>
            <person name="Sharon I."/>
            <person name="Castelle C.J."/>
            <person name="Probst A.J."/>
            <person name="Thomas B.C."/>
            <person name="Singh A."/>
            <person name="Wilkins M.J."/>
            <person name="Karaoz U."/>
            <person name="Brodie E.L."/>
            <person name="Williams K.H."/>
            <person name="Hubbard S.S."/>
            <person name="Banfield J.F."/>
        </authorList>
    </citation>
    <scope>NUCLEOTIDE SEQUENCE [LARGE SCALE GENOMIC DNA]</scope>
</reference>
<keyword evidence="2" id="KW-0812">Transmembrane</keyword>
<dbReference type="EMBL" id="MHTV01000043">
    <property type="protein sequence ID" value="OHA65641.1"/>
    <property type="molecule type" value="Genomic_DNA"/>
</dbReference>
<name>A0A1G2R0N0_9BACT</name>
<accession>A0A1G2R0N0</accession>
<evidence type="ECO:0000313" key="4">
    <source>
        <dbReference type="Proteomes" id="UP000178092"/>
    </source>
</evidence>
<evidence type="ECO:0000256" key="2">
    <source>
        <dbReference type="SAM" id="Phobius"/>
    </source>
</evidence>
<dbReference type="Proteomes" id="UP000178092">
    <property type="component" value="Unassembled WGS sequence"/>
</dbReference>
<dbReference type="PANTHER" id="PTHR24637:SF421">
    <property type="entry name" value="CUTICLE COLLAGEN DPY-2"/>
    <property type="match status" value="1"/>
</dbReference>
<keyword evidence="2" id="KW-1133">Transmembrane helix</keyword>
<evidence type="ECO:0000313" key="3">
    <source>
        <dbReference type="EMBL" id="OHA65641.1"/>
    </source>
</evidence>
<protein>
    <recommendedName>
        <fullName evidence="5">Collagen-like protein</fullName>
    </recommendedName>
</protein>
<sequence>MHSTWVRGEDGDDHLVECIVMHSTKGSKAWVDVPRPRSGDWVEATQQEYEEEVREALGPVHETPLPSQAAVDVVPPEVRREERGVVPPSPVPATPKDSFRQTMAEKVESFRHWLWRSRRPLAWLCWAAAVAATFFLFATLWQNALETAREEGRADARQELRLLMEQSPDMFRGPAGPAGPMGPQGPRGPQGVQGSEGAQGVKGLIGPMGFTGPMGTQGPMGPAGEVVAVPATATPAPTASPAPCTISKIPLDIQSGKPGWTISCEGEKEEVIDLFGDFPSRELMRRVQVAQAVPDR</sequence>
<dbReference type="PANTHER" id="PTHR24637">
    <property type="entry name" value="COLLAGEN"/>
    <property type="match status" value="1"/>
</dbReference>
<comment type="caution">
    <text evidence="3">The sequence shown here is derived from an EMBL/GenBank/DDBJ whole genome shotgun (WGS) entry which is preliminary data.</text>
</comment>
<dbReference type="InterPro" id="IPR008160">
    <property type="entry name" value="Collagen"/>
</dbReference>
<feature type="region of interest" description="Disordered" evidence="1">
    <location>
        <begin position="171"/>
        <end position="196"/>
    </location>
</feature>
<evidence type="ECO:0008006" key="5">
    <source>
        <dbReference type="Google" id="ProtNLM"/>
    </source>
</evidence>
<feature type="transmembrane region" description="Helical" evidence="2">
    <location>
        <begin position="121"/>
        <end position="141"/>
    </location>
</feature>
<evidence type="ECO:0000256" key="1">
    <source>
        <dbReference type="SAM" id="MobiDB-lite"/>
    </source>
</evidence>
<keyword evidence="2" id="KW-0472">Membrane</keyword>
<gene>
    <name evidence="3" type="ORF">A3C04_01575</name>
</gene>
<dbReference type="AlphaFoldDB" id="A0A1G2R0N0"/>
<dbReference type="Pfam" id="PF01391">
    <property type="entry name" value="Collagen"/>
    <property type="match status" value="1"/>
</dbReference>
<organism evidence="3 4">
    <name type="scientific">Candidatus Wildermuthbacteria bacterium RIFCSPHIGHO2_02_FULL_45_25</name>
    <dbReference type="NCBI Taxonomy" id="1802450"/>
    <lineage>
        <taxon>Bacteria</taxon>
        <taxon>Candidatus Wildermuthiibacteriota</taxon>
    </lineage>
</organism>